<evidence type="ECO:0000256" key="2">
    <source>
        <dbReference type="ARBA" id="ARBA00022737"/>
    </source>
</evidence>
<dbReference type="CDD" id="cd08368">
    <property type="entry name" value="LIM"/>
    <property type="match status" value="1"/>
</dbReference>
<feature type="region of interest" description="Disordered" evidence="6">
    <location>
        <begin position="486"/>
        <end position="597"/>
    </location>
</feature>
<keyword evidence="4 5" id="KW-0440">LIM domain</keyword>
<evidence type="ECO:0000259" key="7">
    <source>
        <dbReference type="PROSITE" id="PS50023"/>
    </source>
</evidence>
<feature type="compositionally biased region" description="Basic residues" evidence="6">
    <location>
        <begin position="744"/>
        <end position="754"/>
    </location>
</feature>
<dbReference type="SUPFAM" id="SSF57716">
    <property type="entry name" value="Glucocorticoid receptor-like (DNA-binding domain)"/>
    <property type="match status" value="1"/>
</dbReference>
<dbReference type="EMBL" id="JBFCZG010000004">
    <property type="protein sequence ID" value="KAL3422792.1"/>
    <property type="molecule type" value="Genomic_DNA"/>
</dbReference>
<keyword evidence="2" id="KW-0677">Repeat</keyword>
<organism evidence="8 9">
    <name type="scientific">Phlyctema vagabunda</name>
    <dbReference type="NCBI Taxonomy" id="108571"/>
    <lineage>
        <taxon>Eukaryota</taxon>
        <taxon>Fungi</taxon>
        <taxon>Dikarya</taxon>
        <taxon>Ascomycota</taxon>
        <taxon>Pezizomycotina</taxon>
        <taxon>Leotiomycetes</taxon>
        <taxon>Helotiales</taxon>
        <taxon>Dermateaceae</taxon>
        <taxon>Phlyctema</taxon>
    </lineage>
</organism>
<evidence type="ECO:0000256" key="6">
    <source>
        <dbReference type="SAM" id="MobiDB-lite"/>
    </source>
</evidence>
<feature type="region of interest" description="Disordered" evidence="6">
    <location>
        <begin position="31"/>
        <end position="464"/>
    </location>
</feature>
<dbReference type="Pfam" id="PF00412">
    <property type="entry name" value="LIM"/>
    <property type="match status" value="2"/>
</dbReference>
<dbReference type="InterPro" id="IPR001781">
    <property type="entry name" value="Znf_LIM"/>
</dbReference>
<feature type="compositionally biased region" description="Basic and acidic residues" evidence="6">
    <location>
        <begin position="302"/>
        <end position="315"/>
    </location>
</feature>
<feature type="compositionally biased region" description="Polar residues" evidence="6">
    <location>
        <begin position="329"/>
        <end position="338"/>
    </location>
</feature>
<feature type="compositionally biased region" description="Low complexity" evidence="6">
    <location>
        <begin position="543"/>
        <end position="554"/>
    </location>
</feature>
<keyword evidence="3 5" id="KW-0862">Zinc</keyword>
<dbReference type="PROSITE" id="PS00478">
    <property type="entry name" value="LIM_DOMAIN_1"/>
    <property type="match status" value="1"/>
</dbReference>
<keyword evidence="9" id="KW-1185">Reference proteome</keyword>
<dbReference type="Proteomes" id="UP001629113">
    <property type="component" value="Unassembled WGS sequence"/>
</dbReference>
<dbReference type="Gene3D" id="2.10.110.10">
    <property type="entry name" value="Cysteine Rich Protein"/>
    <property type="match status" value="2"/>
</dbReference>
<feature type="compositionally biased region" description="Low complexity" evidence="6">
    <location>
        <begin position="151"/>
        <end position="162"/>
    </location>
</feature>
<feature type="compositionally biased region" description="Polar residues" evidence="6">
    <location>
        <begin position="578"/>
        <end position="594"/>
    </location>
</feature>
<keyword evidence="1 5" id="KW-0479">Metal-binding</keyword>
<feature type="compositionally biased region" description="Gly residues" evidence="6">
    <location>
        <begin position="723"/>
        <end position="737"/>
    </location>
</feature>
<evidence type="ECO:0000313" key="9">
    <source>
        <dbReference type="Proteomes" id="UP001629113"/>
    </source>
</evidence>
<feature type="domain" description="LIM zinc-binding" evidence="7">
    <location>
        <begin position="594"/>
        <end position="658"/>
    </location>
</feature>
<feature type="compositionally biased region" description="Polar residues" evidence="6">
    <location>
        <begin position="212"/>
        <end position="222"/>
    </location>
</feature>
<feature type="compositionally biased region" description="Polar residues" evidence="6">
    <location>
        <begin position="186"/>
        <end position="198"/>
    </location>
</feature>
<dbReference type="PANTHER" id="PTHR24212">
    <property type="entry name" value="ZYXIN/TRIP6"/>
    <property type="match status" value="1"/>
</dbReference>
<dbReference type="PANTHER" id="PTHR24212:SF8">
    <property type="entry name" value="LIM ZINC FINGER DOMAIN CONTAINING PROTEIN"/>
    <property type="match status" value="1"/>
</dbReference>
<feature type="compositionally biased region" description="Polar residues" evidence="6">
    <location>
        <begin position="489"/>
        <end position="503"/>
    </location>
</feature>
<feature type="compositionally biased region" description="Polar residues" evidence="6">
    <location>
        <begin position="522"/>
        <end position="539"/>
    </location>
</feature>
<name>A0ABR4PHI6_9HELO</name>
<comment type="caution">
    <text evidence="8">The sequence shown here is derived from an EMBL/GenBank/DDBJ whole genome shotgun (WGS) entry which is preliminary data.</text>
</comment>
<dbReference type="PROSITE" id="PS50023">
    <property type="entry name" value="LIM_DOMAIN_2"/>
    <property type="match status" value="2"/>
</dbReference>
<feature type="compositionally biased region" description="Low complexity" evidence="6">
    <location>
        <begin position="242"/>
        <end position="257"/>
    </location>
</feature>
<evidence type="ECO:0000313" key="8">
    <source>
        <dbReference type="EMBL" id="KAL3422792.1"/>
    </source>
</evidence>
<evidence type="ECO:0000256" key="1">
    <source>
        <dbReference type="ARBA" id="ARBA00022723"/>
    </source>
</evidence>
<proteinExistence type="predicted"/>
<feature type="compositionally biased region" description="Polar residues" evidence="6">
    <location>
        <begin position="90"/>
        <end position="108"/>
    </location>
</feature>
<feature type="domain" description="LIM zinc-binding" evidence="7">
    <location>
        <begin position="659"/>
        <end position="718"/>
    </location>
</feature>
<sequence>MKPHPRESSFMPTIKCSMCAADIEISMMGDHVCGGPAPSQPTPPPDASTTFDRMPYNKRPIQSSSLLKPGRQAPPKVDTGAANRPFFRQEQITPISPSPSRTGSPFQSNDRRPPPLRSATAPIQRPPPSPEFMTGLDSPFPPFPGSKAQSRPRTPQPQQRPQEYGGHGGLGQKAENDARFAPVSPRTATSGGLLQRMNTIAPGPFDPRGRTGASTHQRTKTAGSIHEVPLLLSTESQKHAPKLSTSSIKSRSSSKNSIDQTGGVQVPKVIRKNGYGGFGPPSDTAFAPMPLSPDSRSQTFPRESHSQDTNARRPSEPAANLGSDASFRRPSTASRLGDSTSTSPPRGRRPSAGPDTTRIPPPRGVSLIRASRDARLGDAPPMPSNVNLAAEFGIGNPYHTPSESTSSNESRSSHHSKTSSRSTPPMTSPAGSRRRPSRQHSNTSNIDLLMSEIQSSMSDLQPKEIAATAPPLKLSTSPTLIAATPLPIVNQTSRAAPPSSSYGVQEPKLLPSTYGIQEPKSLPSSYGIQESKQISSSYGVQEPSLLSPDSPVDPAVQGGRLSPTPRKASSSQPPPLTRNATSANNTRRPTTSKGSCKHCLLPIKSGQKSVSSADGRLTGRYHKTCFCCTTCLEPFSTSTFYVINDAPYCEQHYHKLNGSLCNTCDKGIEGQYLESERRQKFHPRCLTCADCRRTLNSDYFEMNGKVFCERDAYRRAQQQQNRGGRGGPGGLGGGLAVPGGTNRMQRRTTRLMMM</sequence>
<protein>
    <submittedName>
        <fullName evidence="8">LIM1 domain-containing protein</fullName>
    </submittedName>
</protein>
<gene>
    <name evidence="8" type="ORF">PVAG01_04539</name>
</gene>
<accession>A0ABR4PHI6</accession>
<evidence type="ECO:0000256" key="4">
    <source>
        <dbReference type="ARBA" id="ARBA00023038"/>
    </source>
</evidence>
<evidence type="ECO:0000256" key="5">
    <source>
        <dbReference type="PROSITE-ProRule" id="PRU00125"/>
    </source>
</evidence>
<reference evidence="8 9" key="1">
    <citation type="submission" date="2024-06" db="EMBL/GenBank/DDBJ databases">
        <title>Complete genome of Phlyctema vagabunda strain 19-DSS-EL-015.</title>
        <authorList>
            <person name="Fiorenzani C."/>
        </authorList>
    </citation>
    <scope>NUCLEOTIDE SEQUENCE [LARGE SCALE GENOMIC DNA]</scope>
    <source>
        <strain evidence="8 9">19-DSS-EL-015</strain>
    </source>
</reference>
<feature type="compositionally biased region" description="Low complexity" evidence="6">
    <location>
        <begin position="419"/>
        <end position="429"/>
    </location>
</feature>
<feature type="compositionally biased region" description="Low complexity" evidence="6">
    <location>
        <begin position="339"/>
        <end position="354"/>
    </location>
</feature>
<evidence type="ECO:0000256" key="3">
    <source>
        <dbReference type="ARBA" id="ARBA00022833"/>
    </source>
</evidence>
<feature type="compositionally biased region" description="Polar residues" evidence="6">
    <location>
        <begin position="439"/>
        <end position="459"/>
    </location>
</feature>
<dbReference type="SMART" id="SM00132">
    <property type="entry name" value="LIM"/>
    <property type="match status" value="2"/>
</dbReference>
<feature type="region of interest" description="Disordered" evidence="6">
    <location>
        <begin position="718"/>
        <end position="754"/>
    </location>
</feature>